<dbReference type="InterPro" id="IPR032104">
    <property type="entry name" value="Spaetzle"/>
</dbReference>
<evidence type="ECO:0000256" key="1">
    <source>
        <dbReference type="ARBA" id="ARBA00022729"/>
    </source>
</evidence>
<comment type="caution">
    <text evidence="6">The sequence shown here is derived from an EMBL/GenBank/DDBJ whole genome shotgun (WGS) entry which is preliminary data.</text>
</comment>
<reference evidence="6" key="1">
    <citation type="submission" date="2020-02" db="EMBL/GenBank/DDBJ databases">
        <title>Relaxed selection underlies rapid genomic changes in the transitions from sociality to social parasitism in ants.</title>
        <authorList>
            <person name="Bi X."/>
        </authorList>
    </citation>
    <scope>NUCLEOTIDE SEQUENCE</scope>
    <source>
        <strain evidence="6">BGI-DK2014c</strain>
        <tissue evidence="6">Whole body</tissue>
    </source>
</reference>
<dbReference type="FunFam" id="2.10.90.10:FF:000056">
    <property type="entry name" value="Protein spaetzle"/>
    <property type="match status" value="1"/>
</dbReference>
<keyword evidence="3" id="KW-0325">Glycoprotein</keyword>
<dbReference type="Gene3D" id="2.10.90.10">
    <property type="entry name" value="Cystine-knot cytokines"/>
    <property type="match status" value="1"/>
</dbReference>
<dbReference type="AlphaFoldDB" id="A0A836JSZ0"/>
<dbReference type="InterPro" id="IPR052444">
    <property type="entry name" value="Spz/Toll_ligand-like"/>
</dbReference>
<evidence type="ECO:0000256" key="2">
    <source>
        <dbReference type="ARBA" id="ARBA00023157"/>
    </source>
</evidence>
<organism evidence="6 7">
    <name type="scientific">Pseudoatta argentina</name>
    <dbReference type="NCBI Taxonomy" id="621737"/>
    <lineage>
        <taxon>Eukaryota</taxon>
        <taxon>Metazoa</taxon>
        <taxon>Ecdysozoa</taxon>
        <taxon>Arthropoda</taxon>
        <taxon>Hexapoda</taxon>
        <taxon>Insecta</taxon>
        <taxon>Pterygota</taxon>
        <taxon>Neoptera</taxon>
        <taxon>Endopterygota</taxon>
        <taxon>Hymenoptera</taxon>
        <taxon>Apocrita</taxon>
        <taxon>Aculeata</taxon>
        <taxon>Formicoidea</taxon>
        <taxon>Formicidae</taxon>
        <taxon>Myrmicinae</taxon>
        <taxon>Pseudoatta</taxon>
    </lineage>
</organism>
<accession>A0A836JSZ0</accession>
<keyword evidence="2" id="KW-1015">Disulfide bond</keyword>
<dbReference type="GO" id="GO:0045087">
    <property type="term" value="P:innate immune response"/>
    <property type="evidence" value="ECO:0007669"/>
    <property type="project" value="TreeGrafter"/>
</dbReference>
<dbReference type="PANTHER" id="PTHR23199:SF12">
    <property type="entry name" value="NEUROTROPHIN 1-RELATED"/>
    <property type="match status" value="1"/>
</dbReference>
<dbReference type="GO" id="GO:0008083">
    <property type="term" value="F:growth factor activity"/>
    <property type="evidence" value="ECO:0007669"/>
    <property type="project" value="TreeGrafter"/>
</dbReference>
<keyword evidence="7" id="KW-1185">Reference proteome</keyword>
<protein>
    <submittedName>
        <fullName evidence="6">SPZ protein</fullName>
    </submittedName>
</protein>
<dbReference type="Proteomes" id="UP000668214">
    <property type="component" value="Unassembled WGS sequence"/>
</dbReference>
<dbReference type="PANTHER" id="PTHR23199">
    <property type="entry name" value="NEUROTROPHIN 1-RELATED"/>
    <property type="match status" value="1"/>
</dbReference>
<dbReference type="Pfam" id="PF16077">
    <property type="entry name" value="Spaetzle"/>
    <property type="match status" value="1"/>
</dbReference>
<keyword evidence="1" id="KW-0732">Signal</keyword>
<feature type="region of interest" description="Disordered" evidence="4">
    <location>
        <begin position="68"/>
        <end position="89"/>
    </location>
</feature>
<evidence type="ECO:0000313" key="7">
    <source>
        <dbReference type="Proteomes" id="UP000668214"/>
    </source>
</evidence>
<dbReference type="GO" id="GO:0005615">
    <property type="term" value="C:extracellular space"/>
    <property type="evidence" value="ECO:0007669"/>
    <property type="project" value="UniProtKB-ARBA"/>
</dbReference>
<feature type="non-terminal residue" evidence="6">
    <location>
        <position position="1"/>
    </location>
</feature>
<evidence type="ECO:0000259" key="5">
    <source>
        <dbReference type="Pfam" id="PF16077"/>
    </source>
</evidence>
<name>A0A836JSZ0_9HYME</name>
<feature type="non-terminal residue" evidence="6">
    <location>
        <position position="373"/>
    </location>
</feature>
<evidence type="ECO:0000256" key="4">
    <source>
        <dbReference type="SAM" id="MobiDB-lite"/>
    </source>
</evidence>
<gene>
    <name evidence="6" type="primary">Spz_1</name>
    <name evidence="6" type="ORF">G6Z78_0002647</name>
</gene>
<evidence type="ECO:0000313" key="6">
    <source>
        <dbReference type="EMBL" id="KAG5325349.1"/>
    </source>
</evidence>
<sequence>MIQKQGHWVPYELKPRTTASTAEKKRFFASHRIVTGDEKWIHYDNPKRRKSWGKPVCQTVRLIEGYPRASSEVSEESLDAGSSSSQDTSISRVIEEAYEQQVFLRPQEWPQKTNDEDDDCCSQMIEQMQKDTSKEKFSTDGMIQSRSKKSLQGITDMSMYRSPDISHRDTGTSMHRNSDEKIIFPDGRISSSGTPMPTLTCRRSTFCENVADYPRQLVNAAIQRNVSLRFLESVDTVDSISDVGDVEQRIDTVSRESMLCPIREQVVYPQTAQNKENQWLFIVNQDDLKQGIRIEVCLNEGQKCDMVEGFAEGYKTSCKQKYIYRELAAVGSDGNIFKDQFRFPSSCCCHVKFTGDPTARLGLRLNLSVNQTQ</sequence>
<dbReference type="GO" id="GO:0005121">
    <property type="term" value="F:Toll binding"/>
    <property type="evidence" value="ECO:0007669"/>
    <property type="project" value="TreeGrafter"/>
</dbReference>
<dbReference type="EMBL" id="JAANIA010000276">
    <property type="protein sequence ID" value="KAG5325349.1"/>
    <property type="molecule type" value="Genomic_DNA"/>
</dbReference>
<dbReference type="GO" id="GO:0021556">
    <property type="term" value="P:central nervous system formation"/>
    <property type="evidence" value="ECO:0007669"/>
    <property type="project" value="TreeGrafter"/>
</dbReference>
<evidence type="ECO:0000256" key="3">
    <source>
        <dbReference type="ARBA" id="ARBA00023180"/>
    </source>
</evidence>
<dbReference type="InterPro" id="IPR029034">
    <property type="entry name" value="Cystine-knot_cytokine"/>
</dbReference>
<feature type="domain" description="Spaetzle" evidence="5">
    <location>
        <begin position="258"/>
        <end position="351"/>
    </location>
</feature>
<dbReference type="SUPFAM" id="SSF57501">
    <property type="entry name" value="Cystine-knot cytokines"/>
    <property type="match status" value="1"/>
</dbReference>
<proteinExistence type="predicted"/>
<feature type="compositionally biased region" description="Low complexity" evidence="4">
    <location>
        <begin position="79"/>
        <end position="89"/>
    </location>
</feature>